<dbReference type="PROSITE" id="PS50206">
    <property type="entry name" value="RHODANESE_3"/>
    <property type="match status" value="1"/>
</dbReference>
<feature type="domain" description="Rhodanese" evidence="7">
    <location>
        <begin position="456"/>
        <end position="536"/>
    </location>
</feature>
<dbReference type="InterPro" id="IPR016156">
    <property type="entry name" value="FAD/NAD-linked_Rdtase_dimer_sf"/>
</dbReference>
<dbReference type="RefSeq" id="WP_115271153.1">
    <property type="nucleotide sequence ID" value="NZ_UGGU01000003.1"/>
</dbReference>
<dbReference type="Pfam" id="PF02852">
    <property type="entry name" value="Pyr_redox_dim"/>
    <property type="match status" value="1"/>
</dbReference>
<dbReference type="Proteomes" id="UP000255328">
    <property type="component" value="Unassembled WGS sequence"/>
</dbReference>
<evidence type="ECO:0000256" key="6">
    <source>
        <dbReference type="ARBA" id="ARBA00023284"/>
    </source>
</evidence>
<dbReference type="Pfam" id="PF00581">
    <property type="entry name" value="Rhodanese"/>
    <property type="match status" value="1"/>
</dbReference>
<gene>
    <name evidence="8" type="primary">cdr_3</name>
    <name evidence="8" type="ORF">NCTC10723_01686</name>
</gene>
<proteinExistence type="inferred from homology"/>
<reference evidence="8 9" key="1">
    <citation type="submission" date="2018-06" db="EMBL/GenBank/DDBJ databases">
        <authorList>
            <consortium name="Pathogen Informatics"/>
            <person name="Doyle S."/>
        </authorList>
    </citation>
    <scope>NUCLEOTIDE SEQUENCE [LARGE SCALE GENOMIC DNA]</scope>
    <source>
        <strain evidence="8 9">NCTC10723</strain>
    </source>
</reference>
<comment type="similarity">
    <text evidence="2">Belongs to the class-III pyridine nucleotide-disulfide oxidoreductase family.</text>
</comment>
<evidence type="ECO:0000256" key="1">
    <source>
        <dbReference type="ARBA" id="ARBA00001974"/>
    </source>
</evidence>
<dbReference type="AlphaFoldDB" id="A0A377GYX6"/>
<dbReference type="Gene3D" id="3.50.50.60">
    <property type="entry name" value="FAD/NAD(P)-binding domain"/>
    <property type="match status" value="2"/>
</dbReference>
<dbReference type="SUPFAM" id="SSF52821">
    <property type="entry name" value="Rhodanese/Cell cycle control phosphatase"/>
    <property type="match status" value="1"/>
</dbReference>
<keyword evidence="5 8" id="KW-0560">Oxidoreductase</keyword>
<dbReference type="Pfam" id="PF07992">
    <property type="entry name" value="Pyr_redox_2"/>
    <property type="match status" value="1"/>
</dbReference>
<dbReference type="InterPro" id="IPR023753">
    <property type="entry name" value="FAD/NAD-binding_dom"/>
</dbReference>
<evidence type="ECO:0000313" key="9">
    <source>
        <dbReference type="Proteomes" id="UP000255328"/>
    </source>
</evidence>
<dbReference type="EMBL" id="UGGU01000003">
    <property type="protein sequence ID" value="STO32197.1"/>
    <property type="molecule type" value="Genomic_DNA"/>
</dbReference>
<dbReference type="PRINTS" id="PR00368">
    <property type="entry name" value="FADPNR"/>
</dbReference>
<dbReference type="InterPro" id="IPR001763">
    <property type="entry name" value="Rhodanese-like_dom"/>
</dbReference>
<evidence type="ECO:0000256" key="2">
    <source>
        <dbReference type="ARBA" id="ARBA00009130"/>
    </source>
</evidence>
<evidence type="ECO:0000256" key="3">
    <source>
        <dbReference type="ARBA" id="ARBA00022630"/>
    </source>
</evidence>
<dbReference type="SMART" id="SM00450">
    <property type="entry name" value="RHOD"/>
    <property type="match status" value="1"/>
</dbReference>
<comment type="cofactor">
    <cofactor evidence="1">
        <name>FAD</name>
        <dbReference type="ChEBI" id="CHEBI:57692"/>
    </cofactor>
</comment>
<dbReference type="InterPro" id="IPR036873">
    <property type="entry name" value="Rhodanese-like_dom_sf"/>
</dbReference>
<dbReference type="PANTHER" id="PTHR43429:SF1">
    <property type="entry name" value="NAD(P)H SULFUR OXIDOREDUCTASE (COA-DEPENDENT)"/>
    <property type="match status" value="1"/>
</dbReference>
<organism evidence="8 9">
    <name type="scientific">Fusobacterium necrogenes</name>
    <dbReference type="NCBI Taxonomy" id="858"/>
    <lineage>
        <taxon>Bacteria</taxon>
        <taxon>Fusobacteriati</taxon>
        <taxon>Fusobacteriota</taxon>
        <taxon>Fusobacteriia</taxon>
        <taxon>Fusobacteriales</taxon>
        <taxon>Fusobacteriaceae</taxon>
        <taxon>Fusobacterium</taxon>
    </lineage>
</organism>
<accession>A0A377GYX6</accession>
<dbReference type="PANTHER" id="PTHR43429">
    <property type="entry name" value="PYRIDINE NUCLEOTIDE-DISULFIDE OXIDOREDUCTASE DOMAIN-CONTAINING"/>
    <property type="match status" value="1"/>
</dbReference>
<evidence type="ECO:0000256" key="5">
    <source>
        <dbReference type="ARBA" id="ARBA00023002"/>
    </source>
</evidence>
<keyword evidence="6" id="KW-0676">Redox-active center</keyword>
<dbReference type="EC" id="1.8.1.14" evidence="8"/>
<dbReference type="SUPFAM" id="SSF51905">
    <property type="entry name" value="FAD/NAD(P)-binding domain"/>
    <property type="match status" value="2"/>
</dbReference>
<keyword evidence="3" id="KW-0285">Flavoprotein</keyword>
<dbReference type="Gene3D" id="3.40.250.10">
    <property type="entry name" value="Rhodanese-like domain"/>
    <property type="match status" value="1"/>
</dbReference>
<evidence type="ECO:0000256" key="4">
    <source>
        <dbReference type="ARBA" id="ARBA00022827"/>
    </source>
</evidence>
<keyword evidence="9" id="KW-1185">Reference proteome</keyword>
<keyword evidence="4" id="KW-0274">FAD</keyword>
<dbReference type="InterPro" id="IPR050260">
    <property type="entry name" value="FAD-bd_OxRdtase"/>
</dbReference>
<name>A0A377GYX6_9FUSO</name>
<dbReference type="InterPro" id="IPR036188">
    <property type="entry name" value="FAD/NAD-bd_sf"/>
</dbReference>
<evidence type="ECO:0000313" key="8">
    <source>
        <dbReference type="EMBL" id="STO32197.1"/>
    </source>
</evidence>
<dbReference type="InterPro" id="IPR004099">
    <property type="entry name" value="Pyr_nucl-diS_OxRdtase_dimer"/>
</dbReference>
<sequence>MKIVVIGAVAAGTSVIAKARRNIEEVEIVCYTAGRDISYSGCGIPYYVGEDYISRKNLTPRDVKWFKDRFNVDIFTVHKVEKVIAGEKKILVKNEITGEEFLDTYDKLVITSGARARELEYKGENIFYVRNIEDGDRIKAFINKNNPKSALVIGGGFIGLEMLENLTSRGIKTTLIEQGDRIGGKLDKDISRILEKYLKKQGIEVILKDSIETIEKNRVKTINGKDIEAELIIGAIGVIPNTEFLQGIGIELSREGAIKVNKYLETNIKDIYAAGDCALAYSSITGEELYLPLGSTANKMGRILGDRLTGGNLEFKGVLGTSIFRVFNLVVGKTGLSQEEAEARGYDIEIIHNIKPNQTEYLESSREMLIKAIADRKTGKLLGVQIVGENGVDKRLDVFATLLTFGATVDQLFHIDLAYAPPFSTTKDPVAYTGVILDNAINGRNKIITPEELKDNFSEYLIIDTRSASQYNSAHIEGAINIPLEKLREKLNELPRDKKIVVHCNKGTTGNAAQNILLNYGFDVYNLSGGFKNYNN</sequence>
<dbReference type="GO" id="GO:0050451">
    <property type="term" value="F:CoA-disulfide reductase (NADPH) activity"/>
    <property type="evidence" value="ECO:0007669"/>
    <property type="project" value="UniProtKB-EC"/>
</dbReference>
<dbReference type="PRINTS" id="PR00411">
    <property type="entry name" value="PNDRDTASEI"/>
</dbReference>
<evidence type="ECO:0000259" key="7">
    <source>
        <dbReference type="PROSITE" id="PS50206"/>
    </source>
</evidence>
<dbReference type="SUPFAM" id="SSF55424">
    <property type="entry name" value="FAD/NAD-linked reductases, dimerisation (C-terminal) domain"/>
    <property type="match status" value="1"/>
</dbReference>
<dbReference type="OrthoDB" id="9802028at2"/>
<protein>
    <submittedName>
        <fullName evidence="8">Coenzyme A disulfide reductase</fullName>
        <ecNumber evidence="8">1.8.1.14</ecNumber>
    </submittedName>
</protein>